<organism evidence="2 3">
    <name type="scientific">Paenibacillus pini JCM 16418</name>
    <dbReference type="NCBI Taxonomy" id="1236976"/>
    <lineage>
        <taxon>Bacteria</taxon>
        <taxon>Bacillati</taxon>
        <taxon>Bacillota</taxon>
        <taxon>Bacilli</taxon>
        <taxon>Bacillales</taxon>
        <taxon>Paenibacillaceae</taxon>
        <taxon>Paenibacillus</taxon>
    </lineage>
</organism>
<keyword evidence="3" id="KW-1185">Reference proteome</keyword>
<feature type="transmembrane region" description="Helical" evidence="1">
    <location>
        <begin position="166"/>
        <end position="187"/>
    </location>
</feature>
<dbReference type="PANTHER" id="PTHR37305:SF1">
    <property type="entry name" value="MEMBRANE PROTEIN"/>
    <property type="match status" value="1"/>
</dbReference>
<dbReference type="STRING" id="1236976.JCM16418_2125"/>
<comment type="caution">
    <text evidence="2">The sequence shown here is derived from an EMBL/GenBank/DDBJ whole genome shotgun (WGS) entry which is preliminary data.</text>
</comment>
<dbReference type="Proteomes" id="UP000019364">
    <property type="component" value="Unassembled WGS sequence"/>
</dbReference>
<feature type="transmembrane region" description="Helical" evidence="1">
    <location>
        <begin position="47"/>
        <end position="71"/>
    </location>
</feature>
<accession>W7YI11</accession>
<feature type="transmembrane region" description="Helical" evidence="1">
    <location>
        <begin position="7"/>
        <end position="27"/>
    </location>
</feature>
<protein>
    <submittedName>
        <fullName evidence="2">YhcI protein</fullName>
    </submittedName>
</protein>
<reference evidence="2 3" key="1">
    <citation type="journal article" date="2014" name="Genome Announc.">
        <title>Draft Genome Sequence of Paenibacillus pini JCM 16418T, Isolated from the Rhizosphere of Pine Tree.</title>
        <authorList>
            <person name="Yuki M."/>
            <person name="Oshima K."/>
            <person name="Suda W."/>
            <person name="Oshida Y."/>
            <person name="Kitamura K."/>
            <person name="Iida Y."/>
            <person name="Hattori M."/>
            <person name="Ohkuma M."/>
        </authorList>
    </citation>
    <scope>NUCLEOTIDE SEQUENCE [LARGE SCALE GENOMIC DNA]</scope>
    <source>
        <strain evidence="2 3">JCM 16418</strain>
    </source>
</reference>
<evidence type="ECO:0000313" key="2">
    <source>
        <dbReference type="EMBL" id="GAF08087.1"/>
    </source>
</evidence>
<gene>
    <name evidence="2" type="ORF">JCM16418_2125</name>
</gene>
<evidence type="ECO:0000313" key="3">
    <source>
        <dbReference type="Proteomes" id="UP000019364"/>
    </source>
</evidence>
<sequence>MKIYRRVRTWVMLGILVLINLGLPFLFSLTSSETPPNMWESFVMTMTFSFFLNTIFSVIIASDSVAAEFSWGTIKLLLIRPWSRSKILLSKYIAVILFSVFGTVLLFSANYISSAIWFNSHSQTTFIIPPDYNASKFALLTLLCNYVNLFMTVALAFMISTVFRTGGLAIGLSLFIMFTKGIFTVLFDPDKYVWANFLPFSHMDLSVFITSNTGLGGVSLPFSISVLAVYFLIFVGIAWFVFNKRDVAT</sequence>
<feature type="transmembrane region" description="Helical" evidence="1">
    <location>
        <begin position="92"/>
        <end position="117"/>
    </location>
</feature>
<dbReference type="EMBL" id="BAVZ01000005">
    <property type="protein sequence ID" value="GAF08087.1"/>
    <property type="molecule type" value="Genomic_DNA"/>
</dbReference>
<name>W7YI11_9BACL</name>
<proteinExistence type="predicted"/>
<keyword evidence="1" id="KW-0472">Membrane</keyword>
<dbReference type="PANTHER" id="PTHR37305">
    <property type="entry name" value="INTEGRAL MEMBRANE PROTEIN-RELATED"/>
    <property type="match status" value="1"/>
</dbReference>
<keyword evidence="1" id="KW-0812">Transmembrane</keyword>
<dbReference type="Pfam" id="PF12730">
    <property type="entry name" value="ABC2_membrane_4"/>
    <property type="match status" value="1"/>
</dbReference>
<evidence type="ECO:0000256" key="1">
    <source>
        <dbReference type="SAM" id="Phobius"/>
    </source>
</evidence>
<keyword evidence="1" id="KW-1133">Transmembrane helix</keyword>
<feature type="transmembrane region" description="Helical" evidence="1">
    <location>
        <begin position="137"/>
        <end position="159"/>
    </location>
</feature>
<feature type="transmembrane region" description="Helical" evidence="1">
    <location>
        <begin position="222"/>
        <end position="242"/>
    </location>
</feature>
<dbReference type="eggNOG" id="COG1277">
    <property type="taxonomic scope" value="Bacteria"/>
</dbReference>
<dbReference type="AlphaFoldDB" id="W7YI11"/>